<gene>
    <name evidence="5" type="ORF">AY601_2018</name>
</gene>
<feature type="domain" description="Transposase IS66 central" evidence="2">
    <location>
        <begin position="181"/>
        <end position="465"/>
    </location>
</feature>
<evidence type="ECO:0000256" key="1">
    <source>
        <dbReference type="SAM" id="Coils"/>
    </source>
</evidence>
<dbReference type="InterPro" id="IPR052344">
    <property type="entry name" value="Transposase-related"/>
</dbReference>
<dbReference type="PANTHER" id="PTHR33678:SF1">
    <property type="entry name" value="BLL1576 PROTEIN"/>
    <property type="match status" value="1"/>
</dbReference>
<feature type="domain" description="Transposase TnpC homeodomain" evidence="3">
    <location>
        <begin position="39"/>
        <end position="117"/>
    </location>
</feature>
<reference evidence="5 6" key="1">
    <citation type="submission" date="2016-03" db="EMBL/GenBank/DDBJ databases">
        <title>Complete genome sequence of Pedobacter cryoconitis PAMC 27485.</title>
        <authorList>
            <person name="Lee J."/>
            <person name="Kim O.-S."/>
        </authorList>
    </citation>
    <scope>NUCLEOTIDE SEQUENCE [LARGE SCALE GENOMIC DNA]</scope>
    <source>
        <strain evidence="5 6">PAMC 27485</strain>
    </source>
</reference>
<dbReference type="Pfam" id="PF03050">
    <property type="entry name" value="DDE_Tnp_IS66"/>
    <property type="match status" value="1"/>
</dbReference>
<dbReference type="PANTHER" id="PTHR33678">
    <property type="entry name" value="BLL1576 PROTEIN"/>
    <property type="match status" value="1"/>
</dbReference>
<evidence type="ECO:0000259" key="3">
    <source>
        <dbReference type="Pfam" id="PF13007"/>
    </source>
</evidence>
<evidence type="ECO:0000259" key="2">
    <source>
        <dbReference type="Pfam" id="PF03050"/>
    </source>
</evidence>
<evidence type="ECO:0000313" key="6">
    <source>
        <dbReference type="Proteomes" id="UP000071561"/>
    </source>
</evidence>
<dbReference type="EMBL" id="CP014504">
    <property type="protein sequence ID" value="AMP98924.1"/>
    <property type="molecule type" value="Genomic_DNA"/>
</dbReference>
<dbReference type="Pfam" id="PF13007">
    <property type="entry name" value="LZ_Tnp_IS66"/>
    <property type="match status" value="1"/>
</dbReference>
<organism evidence="5 6">
    <name type="scientific">Pedobacter cryoconitis</name>
    <dbReference type="NCBI Taxonomy" id="188932"/>
    <lineage>
        <taxon>Bacteria</taxon>
        <taxon>Pseudomonadati</taxon>
        <taxon>Bacteroidota</taxon>
        <taxon>Sphingobacteriia</taxon>
        <taxon>Sphingobacteriales</taxon>
        <taxon>Sphingobacteriaceae</taxon>
        <taxon>Pedobacter</taxon>
    </lineage>
</organism>
<dbReference type="InterPro" id="IPR004291">
    <property type="entry name" value="Transposase_IS66_central"/>
</dbReference>
<feature type="coiled-coil region" evidence="1">
    <location>
        <begin position="4"/>
        <end position="49"/>
    </location>
</feature>
<dbReference type="PATRIC" id="fig|188932.3.peg.2114"/>
<protein>
    <submittedName>
        <fullName evidence="5">Transposase</fullName>
    </submittedName>
</protein>
<evidence type="ECO:0000259" key="4">
    <source>
        <dbReference type="Pfam" id="PF13817"/>
    </source>
</evidence>
<evidence type="ECO:0000313" key="5">
    <source>
        <dbReference type="EMBL" id="AMP98924.1"/>
    </source>
</evidence>
<dbReference type="OrthoDB" id="9760067at2"/>
<keyword evidence="1" id="KW-0175">Coiled coil</keyword>
<dbReference type="KEGG" id="pcm:AY601_2018"/>
<keyword evidence="6" id="KW-1185">Reference proteome</keyword>
<dbReference type="NCBIfam" id="NF033517">
    <property type="entry name" value="transpos_IS66"/>
    <property type="match status" value="1"/>
</dbReference>
<dbReference type="AlphaFoldDB" id="A0A127VCB0"/>
<dbReference type="Pfam" id="PF13817">
    <property type="entry name" value="DDE_Tnp_IS66_C"/>
    <property type="match status" value="1"/>
</dbReference>
<dbReference type="InterPro" id="IPR039552">
    <property type="entry name" value="IS66_C"/>
</dbReference>
<name>A0A127VCB0_9SPHI</name>
<feature type="domain" description="Transposase IS66 C-terminal" evidence="4">
    <location>
        <begin position="472"/>
        <end position="509"/>
    </location>
</feature>
<dbReference type="Proteomes" id="UP000071561">
    <property type="component" value="Chromosome"/>
</dbReference>
<sequence length="517" mass="59273">MGEVIDYKKLYEDSQREKAVLERNYAFEKNSWDQQRAELMASLDKLRRQLFGISADNRVKLALPGQMELFTLEAPVAVVEQAAEELGKEIKAGQKEDKAPRTAKRMVLPAHLERREVIIDPQGDLSDYKLIGSEQTEVLVIEPIRMWVKCIIRRKWALKDSHDVTKPGILEALAPSRTVKRGLFDESVLAFLLISKYIYHLPLYRIRQMFAREGIPISASTLSDNVTVVCKALQPIYNALKKEVLGSLYLQSDETTYKVLQGGKKGSCHNGYMWAFHSPPSGLLFFQYCNSREHVHPKKMLQDFHGVLQTDGYPAYGTALAGNERVKQLFCMCHIRRKFDESADNDLPRAKHAVQEIAAMYAIEKHIREASPAMAEDAIVQLRLKEVKPILERMKLWMIAEYPKVLPKSPIGKAMAYALKLWDNMHYYTLHGHLQLDTNSIENAMRPIALGRRNHLFSGTHDTAQNAAMVYSLFATCKKHGVYPQNWITDVLYKINDPEYEGKYSDLMPQRWKNSQM</sequence>
<dbReference type="InterPro" id="IPR024463">
    <property type="entry name" value="Transposase_TnpC_homeodom"/>
</dbReference>
<proteinExistence type="predicted"/>
<dbReference type="RefSeq" id="WP_068400039.1">
    <property type="nucleotide sequence ID" value="NZ_CP014504.1"/>
</dbReference>
<accession>A0A127VCB0</accession>